<dbReference type="Proteomes" id="UP000078540">
    <property type="component" value="Unassembled WGS sequence"/>
</dbReference>
<evidence type="ECO:0000256" key="3">
    <source>
        <dbReference type="ARBA" id="ARBA00023212"/>
    </source>
</evidence>
<keyword evidence="2" id="KW-0963">Cytoplasm</keyword>
<keyword evidence="3" id="KW-0206">Cytoskeleton</keyword>
<sequence>IIKGDLANVRTGRYCIISKNTVIRSPFKKFSGGYAIPSYSIIFVYRQFVLKDCCHIEDSAVVIMIDFTNNYEHFLSACV</sequence>
<evidence type="ECO:0000313" key="4">
    <source>
        <dbReference type="EMBL" id="KYM76176.1"/>
    </source>
</evidence>
<reference evidence="4 5" key="1">
    <citation type="submission" date="2015-09" db="EMBL/GenBank/DDBJ databases">
        <title>Atta colombica WGS genome.</title>
        <authorList>
            <person name="Nygaard S."/>
            <person name="Hu H."/>
            <person name="Boomsma J."/>
            <person name="Zhang G."/>
        </authorList>
    </citation>
    <scope>NUCLEOTIDE SEQUENCE [LARGE SCALE GENOMIC DNA]</scope>
    <source>
        <strain evidence="4">Treedump-2</strain>
        <tissue evidence="4">Whole body</tissue>
    </source>
</reference>
<accession>A0A195AVG4</accession>
<keyword evidence="5" id="KW-1185">Reference proteome</keyword>
<proteinExistence type="predicted"/>
<dbReference type="InterPro" id="IPR047125">
    <property type="entry name" value="DCTN5"/>
</dbReference>
<evidence type="ECO:0000256" key="1">
    <source>
        <dbReference type="ARBA" id="ARBA00004245"/>
    </source>
</evidence>
<dbReference type="Pfam" id="PF21711">
    <property type="entry name" value="DCTN5"/>
    <property type="match status" value="1"/>
</dbReference>
<dbReference type="PANTHER" id="PTHR46126:SF1">
    <property type="entry name" value="DYNACTIN SUBUNIT 5"/>
    <property type="match status" value="1"/>
</dbReference>
<evidence type="ECO:0000256" key="2">
    <source>
        <dbReference type="ARBA" id="ARBA00022490"/>
    </source>
</evidence>
<gene>
    <name evidence="4" type="ORF">ALC53_13203</name>
</gene>
<dbReference type="STRING" id="520822.A0A195AVG4"/>
<feature type="non-terminal residue" evidence="4">
    <location>
        <position position="1"/>
    </location>
</feature>
<dbReference type="AlphaFoldDB" id="A0A195AVG4"/>
<evidence type="ECO:0000313" key="5">
    <source>
        <dbReference type="Proteomes" id="UP000078540"/>
    </source>
</evidence>
<dbReference type="EMBL" id="KQ976731">
    <property type="protein sequence ID" value="KYM76176.1"/>
    <property type="molecule type" value="Genomic_DNA"/>
</dbReference>
<comment type="subcellular location">
    <subcellularLocation>
        <location evidence="1">Cytoplasm</location>
        <location evidence="1">Cytoskeleton</location>
    </subcellularLocation>
</comment>
<name>A0A195AVG4_9HYME</name>
<dbReference type="GO" id="GO:0005869">
    <property type="term" value="C:dynactin complex"/>
    <property type="evidence" value="ECO:0007669"/>
    <property type="project" value="TreeGrafter"/>
</dbReference>
<dbReference type="Gene3D" id="2.160.10.10">
    <property type="entry name" value="Hexapeptide repeat proteins"/>
    <property type="match status" value="1"/>
</dbReference>
<dbReference type="PANTHER" id="PTHR46126">
    <property type="entry name" value="DYNACTIN SUBUNIT 5"/>
    <property type="match status" value="1"/>
</dbReference>
<protein>
    <submittedName>
        <fullName evidence="4">Dynactin subunit 5</fullName>
    </submittedName>
</protein>
<organism evidence="4 5">
    <name type="scientific">Atta colombica</name>
    <dbReference type="NCBI Taxonomy" id="520822"/>
    <lineage>
        <taxon>Eukaryota</taxon>
        <taxon>Metazoa</taxon>
        <taxon>Ecdysozoa</taxon>
        <taxon>Arthropoda</taxon>
        <taxon>Hexapoda</taxon>
        <taxon>Insecta</taxon>
        <taxon>Pterygota</taxon>
        <taxon>Neoptera</taxon>
        <taxon>Endopterygota</taxon>
        <taxon>Hymenoptera</taxon>
        <taxon>Apocrita</taxon>
        <taxon>Aculeata</taxon>
        <taxon>Formicoidea</taxon>
        <taxon>Formicidae</taxon>
        <taxon>Myrmicinae</taxon>
        <taxon>Atta</taxon>
    </lineage>
</organism>